<gene>
    <name evidence="1" type="ORF">GCM10022210_04430</name>
</gene>
<reference evidence="2" key="1">
    <citation type="journal article" date="2019" name="Int. J. Syst. Evol. Microbiol.">
        <title>The Global Catalogue of Microorganisms (GCM) 10K type strain sequencing project: providing services to taxonomists for standard genome sequencing and annotation.</title>
        <authorList>
            <consortium name="The Broad Institute Genomics Platform"/>
            <consortium name="The Broad Institute Genome Sequencing Center for Infectious Disease"/>
            <person name="Wu L."/>
            <person name="Ma J."/>
        </authorList>
    </citation>
    <scope>NUCLEOTIDE SEQUENCE [LARGE SCALE GENOMIC DNA]</scope>
    <source>
        <strain evidence="2">JCM 16601</strain>
    </source>
</reference>
<dbReference type="RefSeq" id="WP_259090734.1">
    <property type="nucleotide sequence ID" value="NZ_BAAAZC010000004.1"/>
</dbReference>
<evidence type="ECO:0000313" key="2">
    <source>
        <dbReference type="Proteomes" id="UP001500742"/>
    </source>
</evidence>
<comment type="caution">
    <text evidence="1">The sequence shown here is derived from an EMBL/GenBank/DDBJ whole genome shotgun (WGS) entry which is preliminary data.</text>
</comment>
<evidence type="ECO:0000313" key="1">
    <source>
        <dbReference type="EMBL" id="GAA3959912.1"/>
    </source>
</evidence>
<proteinExistence type="predicted"/>
<accession>A0ABP7P548</accession>
<protein>
    <submittedName>
        <fullName evidence="1">Uncharacterized protein</fullName>
    </submittedName>
</protein>
<sequence length="112" mass="12542">MNSNIIILADFEKDLKRLAKKYPSLKSDFADLLNKLKADPKLGTPIGKSCYKIRLSITSKGKGKSGGARVITHLLANITDETLYLLKIYDKGEQESIGETELKYLLRIINTK</sequence>
<dbReference type="Proteomes" id="UP001500742">
    <property type="component" value="Unassembled WGS sequence"/>
</dbReference>
<organism evidence="1 2">
    <name type="scientific">Mucilaginibacter dorajii</name>
    <dbReference type="NCBI Taxonomy" id="692994"/>
    <lineage>
        <taxon>Bacteria</taxon>
        <taxon>Pseudomonadati</taxon>
        <taxon>Bacteroidota</taxon>
        <taxon>Sphingobacteriia</taxon>
        <taxon>Sphingobacteriales</taxon>
        <taxon>Sphingobacteriaceae</taxon>
        <taxon>Mucilaginibacter</taxon>
    </lineage>
</organism>
<name>A0ABP7P548_9SPHI</name>
<dbReference type="EMBL" id="BAAAZC010000004">
    <property type="protein sequence ID" value="GAA3959912.1"/>
    <property type="molecule type" value="Genomic_DNA"/>
</dbReference>
<keyword evidence="2" id="KW-1185">Reference proteome</keyword>